<dbReference type="InterPro" id="IPR018060">
    <property type="entry name" value="HTH_AraC"/>
</dbReference>
<name>A0A7W6C5U5_9SPHN</name>
<dbReference type="Gene3D" id="1.10.10.60">
    <property type="entry name" value="Homeodomain-like"/>
    <property type="match status" value="1"/>
</dbReference>
<dbReference type="SMART" id="SM00342">
    <property type="entry name" value="HTH_ARAC"/>
    <property type="match status" value="1"/>
</dbReference>
<organism evidence="5 6">
    <name type="scientific">Novosphingobium fluoreni</name>
    <dbReference type="NCBI Taxonomy" id="1391222"/>
    <lineage>
        <taxon>Bacteria</taxon>
        <taxon>Pseudomonadati</taxon>
        <taxon>Pseudomonadota</taxon>
        <taxon>Alphaproteobacteria</taxon>
        <taxon>Sphingomonadales</taxon>
        <taxon>Sphingomonadaceae</taxon>
        <taxon>Novosphingobium</taxon>
    </lineage>
</organism>
<accession>A0A7W6C5U5</accession>
<dbReference type="GO" id="GO:0043565">
    <property type="term" value="F:sequence-specific DNA binding"/>
    <property type="evidence" value="ECO:0007669"/>
    <property type="project" value="InterPro"/>
</dbReference>
<protein>
    <submittedName>
        <fullName evidence="5">AraC-like DNA-binding protein</fullName>
    </submittedName>
</protein>
<dbReference type="Proteomes" id="UP000561459">
    <property type="component" value="Unassembled WGS sequence"/>
</dbReference>
<dbReference type="GO" id="GO:0003700">
    <property type="term" value="F:DNA-binding transcription factor activity"/>
    <property type="evidence" value="ECO:0007669"/>
    <property type="project" value="InterPro"/>
</dbReference>
<evidence type="ECO:0000256" key="1">
    <source>
        <dbReference type="ARBA" id="ARBA00023015"/>
    </source>
</evidence>
<evidence type="ECO:0000313" key="6">
    <source>
        <dbReference type="Proteomes" id="UP000561459"/>
    </source>
</evidence>
<dbReference type="AlphaFoldDB" id="A0A7W6C5U5"/>
<dbReference type="PROSITE" id="PS01124">
    <property type="entry name" value="HTH_ARAC_FAMILY_2"/>
    <property type="match status" value="1"/>
</dbReference>
<keyword evidence="2 5" id="KW-0238">DNA-binding</keyword>
<keyword evidence="3" id="KW-0804">Transcription</keyword>
<evidence type="ECO:0000313" key="5">
    <source>
        <dbReference type="EMBL" id="MBB3938952.1"/>
    </source>
</evidence>
<feature type="domain" description="HTH araC/xylS-type" evidence="4">
    <location>
        <begin position="180"/>
        <end position="280"/>
    </location>
</feature>
<sequence length="312" mass="34815">MIRISRPAVDPRVVPVFGTTREGQPLSYNRAPAPDLAPWLARLSVTRMRLAAGQTLACGLFADAAGIRIQLGGHAEVDTVHGVTHQERSAVFMGPQTKILPVRLSGDFVSVGVAYRPSACTPLLGPIMPRLVDRVTPALYWPEEQLLGLFKTSDHPEAQLQAIEGLFRERVAALRDIQPEPITARFEEIAFIDPAMSIAQAAREIGVDRRRLERLVVRDFGLPPKQVLRRARALDMASYLRGVADDGEAEALALRYYDESHLIREFVELFGMSPRQFTALPQPLLTMTLEARQARRLEMMGRLAPGERRPWQ</sequence>
<keyword evidence="1" id="KW-0805">Transcription regulation</keyword>
<dbReference type="RefSeq" id="WP_183615778.1">
    <property type="nucleotide sequence ID" value="NZ_JACIDY010000001.1"/>
</dbReference>
<dbReference type="PANTHER" id="PTHR46796">
    <property type="entry name" value="HTH-TYPE TRANSCRIPTIONAL ACTIVATOR RHAS-RELATED"/>
    <property type="match status" value="1"/>
</dbReference>
<proteinExistence type="predicted"/>
<dbReference type="Pfam" id="PF12833">
    <property type="entry name" value="HTH_18"/>
    <property type="match status" value="1"/>
</dbReference>
<evidence type="ECO:0000256" key="2">
    <source>
        <dbReference type="ARBA" id="ARBA00023125"/>
    </source>
</evidence>
<dbReference type="InterPro" id="IPR050204">
    <property type="entry name" value="AraC_XylS_family_regulators"/>
</dbReference>
<evidence type="ECO:0000259" key="4">
    <source>
        <dbReference type="PROSITE" id="PS01124"/>
    </source>
</evidence>
<evidence type="ECO:0000256" key="3">
    <source>
        <dbReference type="ARBA" id="ARBA00023163"/>
    </source>
</evidence>
<dbReference type="EMBL" id="JACIDY010000001">
    <property type="protein sequence ID" value="MBB3938952.1"/>
    <property type="molecule type" value="Genomic_DNA"/>
</dbReference>
<gene>
    <name evidence="5" type="ORF">GGR39_000581</name>
</gene>
<comment type="caution">
    <text evidence="5">The sequence shown here is derived from an EMBL/GenBank/DDBJ whole genome shotgun (WGS) entry which is preliminary data.</text>
</comment>
<reference evidence="5 6" key="1">
    <citation type="submission" date="2020-08" db="EMBL/GenBank/DDBJ databases">
        <title>Genomic Encyclopedia of Type Strains, Phase IV (KMG-IV): sequencing the most valuable type-strain genomes for metagenomic binning, comparative biology and taxonomic classification.</title>
        <authorList>
            <person name="Goeker M."/>
        </authorList>
    </citation>
    <scope>NUCLEOTIDE SEQUENCE [LARGE SCALE GENOMIC DNA]</scope>
    <source>
        <strain evidence="5 6">DSM 27568</strain>
    </source>
</reference>
<keyword evidence="6" id="KW-1185">Reference proteome</keyword>